<protein>
    <submittedName>
        <fullName evidence="3">RT_RNaseH_2 domain-containing protein</fullName>
    </submittedName>
</protein>
<gene>
    <name evidence="1" type="ORF">HPBE_LOCUS15699</name>
</gene>
<reference evidence="3" key="2">
    <citation type="submission" date="2019-09" db="UniProtKB">
        <authorList>
            <consortium name="WormBaseParasite"/>
        </authorList>
    </citation>
    <scope>IDENTIFICATION</scope>
</reference>
<dbReference type="WBParaSite" id="HPBE_0001570001-mRNA-1">
    <property type="protein sequence ID" value="HPBE_0001570001-mRNA-1"/>
    <property type="gene ID" value="HPBE_0001570001"/>
</dbReference>
<accession>A0A3P8E8V5</accession>
<evidence type="ECO:0000313" key="2">
    <source>
        <dbReference type="Proteomes" id="UP000050761"/>
    </source>
</evidence>
<dbReference type="OrthoDB" id="5872679at2759"/>
<reference evidence="1 2" key="1">
    <citation type="submission" date="2018-11" db="EMBL/GenBank/DDBJ databases">
        <authorList>
            <consortium name="Pathogen Informatics"/>
        </authorList>
    </citation>
    <scope>NUCLEOTIDE SEQUENCE [LARGE SCALE GENOMIC DNA]</scope>
</reference>
<dbReference type="AlphaFoldDB" id="A0A183G2X4"/>
<proteinExistence type="predicted"/>
<accession>A0A183G2X4</accession>
<evidence type="ECO:0000313" key="1">
    <source>
        <dbReference type="EMBL" id="VDP03616.1"/>
    </source>
</evidence>
<dbReference type="EMBL" id="UZAH01028995">
    <property type="protein sequence ID" value="VDP03616.1"/>
    <property type="molecule type" value="Genomic_DNA"/>
</dbReference>
<sequence length="124" mass="13964">MMSISAQMLAMQFLKKTREWTGNPKDPSLLNMWDKAVHRLLKKPINQEGVKVFRNSTDRVTAVMLWDNTKLHEWFTMMELALPQPREYDISTQDHAFAAVVDGAPGVAGTVVAPSLLRHVAEGC</sequence>
<organism evidence="2 3">
    <name type="scientific">Heligmosomoides polygyrus</name>
    <name type="common">Parasitic roundworm</name>
    <dbReference type="NCBI Taxonomy" id="6339"/>
    <lineage>
        <taxon>Eukaryota</taxon>
        <taxon>Metazoa</taxon>
        <taxon>Ecdysozoa</taxon>
        <taxon>Nematoda</taxon>
        <taxon>Chromadorea</taxon>
        <taxon>Rhabditida</taxon>
        <taxon>Rhabditina</taxon>
        <taxon>Rhabditomorpha</taxon>
        <taxon>Strongyloidea</taxon>
        <taxon>Heligmosomidae</taxon>
        <taxon>Heligmosomoides</taxon>
    </lineage>
</organism>
<dbReference type="Proteomes" id="UP000050761">
    <property type="component" value="Unassembled WGS sequence"/>
</dbReference>
<keyword evidence="2" id="KW-1185">Reference proteome</keyword>
<name>A0A183G2X4_HELPZ</name>
<evidence type="ECO:0000313" key="3">
    <source>
        <dbReference type="WBParaSite" id="HPBE_0001570001-mRNA-1"/>
    </source>
</evidence>